<name>A0ABY3XT22_9ACTN</name>
<sequence length="142" mass="15356">MAPMESAPGSDPPGEGRDPAASGRQDPLERALHAARALILADLEASDVARADIVSMVEESVTHRRWWVGQWPEGVAFVDGLVAQDVQDALLERYGRWPVCPVCVGSDLHALQVEPELGEDPHWICGKTSTVVARVGRLGTRL</sequence>
<protein>
    <submittedName>
        <fullName evidence="2">Uncharacterized protein</fullName>
    </submittedName>
</protein>
<evidence type="ECO:0000313" key="3">
    <source>
        <dbReference type="Proteomes" id="UP001202244"/>
    </source>
</evidence>
<reference evidence="2 3" key="1">
    <citation type="journal article" date="2023" name="Microbiol. Spectr.">
        <title>Synergy between Genome Mining, Metabolomics, and Bioinformatics Uncovers Antibacterial Chlorinated Carbazole Alkaloids and Their Biosynthetic Gene Cluster from Streptomyces tubbatahanensis sp. nov., a Novel Actinomycete Isolated from Sulu Sea, Philippines.</title>
        <authorList>
            <person name="Tenebro C.P."/>
            <person name="Trono D.J.V.L."/>
            <person name="Balida L.A.P."/>
            <person name="Bayog L.K.A."/>
            <person name="Bruna J.R."/>
            <person name="Sabido E.M."/>
            <person name="Caspe D.P.C."/>
            <person name="de Los Santos E.L.C."/>
            <person name="Saludes J.P."/>
            <person name="Dalisay D.S."/>
        </authorList>
    </citation>
    <scope>NUCLEOTIDE SEQUENCE [LARGE SCALE GENOMIC DNA]</scope>
    <source>
        <strain evidence="2 3">DSD3025</strain>
    </source>
</reference>
<accession>A0ABY3XT22</accession>
<proteinExistence type="predicted"/>
<feature type="region of interest" description="Disordered" evidence="1">
    <location>
        <begin position="1"/>
        <end position="27"/>
    </location>
</feature>
<dbReference type="EMBL" id="CP093846">
    <property type="protein sequence ID" value="UNS97631.1"/>
    <property type="molecule type" value="Genomic_DNA"/>
</dbReference>
<evidence type="ECO:0000256" key="1">
    <source>
        <dbReference type="SAM" id="MobiDB-lite"/>
    </source>
</evidence>
<keyword evidence="3" id="KW-1185">Reference proteome</keyword>
<organism evidence="2 3">
    <name type="scientific">Streptomyces tubbatahanensis</name>
    <dbReference type="NCBI Taxonomy" id="2923272"/>
    <lineage>
        <taxon>Bacteria</taxon>
        <taxon>Bacillati</taxon>
        <taxon>Actinomycetota</taxon>
        <taxon>Actinomycetes</taxon>
        <taxon>Kitasatosporales</taxon>
        <taxon>Streptomycetaceae</taxon>
        <taxon>Streptomyces</taxon>
    </lineage>
</organism>
<evidence type="ECO:0000313" key="2">
    <source>
        <dbReference type="EMBL" id="UNS97631.1"/>
    </source>
</evidence>
<dbReference type="Proteomes" id="UP001202244">
    <property type="component" value="Chromosome"/>
</dbReference>
<gene>
    <name evidence="2" type="ORF">MMF93_14895</name>
</gene>
<dbReference type="RefSeq" id="WP_242751759.1">
    <property type="nucleotide sequence ID" value="NZ_CP093846.1"/>
</dbReference>